<evidence type="ECO:0000256" key="3">
    <source>
        <dbReference type="ARBA" id="ARBA00022723"/>
    </source>
</evidence>
<dbReference type="InterPro" id="IPR041854">
    <property type="entry name" value="BFD-like_2Fe2S-bd_dom_sf"/>
</dbReference>
<evidence type="ECO:0000256" key="2">
    <source>
        <dbReference type="ARBA" id="ARBA00022714"/>
    </source>
</evidence>
<comment type="similarity">
    <text evidence="8">Belongs to the Bfd family.</text>
</comment>
<dbReference type="Pfam" id="PF04324">
    <property type="entry name" value="Fer2_BFD"/>
    <property type="match status" value="1"/>
</dbReference>
<feature type="domain" description="BFD-like [2Fe-2S]-binding" evidence="9">
    <location>
        <begin position="2"/>
        <end position="50"/>
    </location>
</feature>
<organism evidence="10 11">
    <name type="scientific">Nitrosomonas ureae</name>
    <dbReference type="NCBI Taxonomy" id="44577"/>
    <lineage>
        <taxon>Bacteria</taxon>
        <taxon>Pseudomonadati</taxon>
        <taxon>Pseudomonadota</taxon>
        <taxon>Betaproteobacteria</taxon>
        <taxon>Nitrosomonadales</taxon>
        <taxon>Nitrosomonadaceae</taxon>
        <taxon>Nitrosomonas</taxon>
    </lineage>
</organism>
<dbReference type="PANTHER" id="PTHR37424:SF1">
    <property type="entry name" value="BACTERIOFERRITIN-ASSOCIATED FERREDOXIN"/>
    <property type="match status" value="1"/>
</dbReference>
<evidence type="ECO:0000313" key="11">
    <source>
        <dbReference type="Proteomes" id="UP000242498"/>
    </source>
</evidence>
<gene>
    <name evidence="10" type="ORF">SAMN06296273_0392</name>
</gene>
<dbReference type="GO" id="GO:0051537">
    <property type="term" value="F:2 iron, 2 sulfur cluster binding"/>
    <property type="evidence" value="ECO:0007669"/>
    <property type="project" value="UniProtKB-KW"/>
</dbReference>
<protein>
    <recommendedName>
        <fullName evidence="7">Bacterioferritin-associated ferredoxin</fullName>
    </recommendedName>
</protein>
<proteinExistence type="inferred from homology"/>
<keyword evidence="6" id="KW-0411">Iron-sulfur</keyword>
<evidence type="ECO:0000259" key="9">
    <source>
        <dbReference type="Pfam" id="PF04324"/>
    </source>
</evidence>
<evidence type="ECO:0000256" key="1">
    <source>
        <dbReference type="ARBA" id="ARBA00022448"/>
    </source>
</evidence>
<dbReference type="Proteomes" id="UP000242498">
    <property type="component" value="Chromosome I"/>
</dbReference>
<evidence type="ECO:0000256" key="4">
    <source>
        <dbReference type="ARBA" id="ARBA00022982"/>
    </source>
</evidence>
<keyword evidence="4" id="KW-0249">Electron transport</keyword>
<reference evidence="10 11" key="1">
    <citation type="submission" date="2017-08" db="EMBL/GenBank/DDBJ databases">
        <authorList>
            <person name="de Groot N.N."/>
        </authorList>
    </citation>
    <scope>NUCLEOTIDE SEQUENCE [LARGE SCALE GENOMIC DNA]</scope>
    <source>
        <strain evidence="10 11">Nm15</strain>
    </source>
</reference>
<accession>A0A285BUG6</accession>
<sequence>MYVCICKGVTERALREAIYQGADRMRDLKACLGVTEQCGLCACHVKQVLDQTLEQKSHTQDLMPQSFSTQSTCMCENAA</sequence>
<keyword evidence="3" id="KW-0479">Metal-binding</keyword>
<keyword evidence="5" id="KW-0408">Iron</keyword>
<evidence type="ECO:0000256" key="7">
    <source>
        <dbReference type="ARBA" id="ARBA00039386"/>
    </source>
</evidence>
<dbReference type="Gene3D" id="1.10.10.1100">
    <property type="entry name" value="BFD-like [2Fe-2S]-binding domain"/>
    <property type="match status" value="1"/>
</dbReference>
<dbReference type="AlphaFoldDB" id="A0A285BUG6"/>
<evidence type="ECO:0000313" key="10">
    <source>
        <dbReference type="EMBL" id="SNX58931.1"/>
    </source>
</evidence>
<name>A0A285BUG6_9PROT</name>
<dbReference type="RefSeq" id="WP_013647520.1">
    <property type="nucleotide sequence ID" value="NZ_LT907782.1"/>
</dbReference>
<evidence type="ECO:0000256" key="6">
    <source>
        <dbReference type="ARBA" id="ARBA00023014"/>
    </source>
</evidence>
<dbReference type="InterPro" id="IPR007419">
    <property type="entry name" value="BFD-like_2Fe2S-bd_dom"/>
</dbReference>
<keyword evidence="1" id="KW-0813">Transport</keyword>
<dbReference type="GO" id="GO:0046872">
    <property type="term" value="F:metal ion binding"/>
    <property type="evidence" value="ECO:0007669"/>
    <property type="project" value="UniProtKB-KW"/>
</dbReference>
<evidence type="ECO:0000256" key="8">
    <source>
        <dbReference type="ARBA" id="ARBA00046332"/>
    </source>
</evidence>
<keyword evidence="2" id="KW-0001">2Fe-2S</keyword>
<dbReference type="PANTHER" id="PTHR37424">
    <property type="entry name" value="BACTERIOFERRITIN-ASSOCIATED FERREDOXIN"/>
    <property type="match status" value="1"/>
</dbReference>
<evidence type="ECO:0000256" key="5">
    <source>
        <dbReference type="ARBA" id="ARBA00023004"/>
    </source>
</evidence>
<dbReference type="InterPro" id="IPR052371">
    <property type="entry name" value="BFD-associated_ferredoxin"/>
</dbReference>
<dbReference type="EMBL" id="LT907782">
    <property type="protein sequence ID" value="SNX58931.1"/>
    <property type="molecule type" value="Genomic_DNA"/>
</dbReference>
<dbReference type="OrthoDB" id="9815350at2"/>